<keyword evidence="2" id="KW-1185">Reference proteome</keyword>
<evidence type="ECO:0000313" key="1">
    <source>
        <dbReference type="EMBL" id="TCD71638.1"/>
    </source>
</evidence>
<accession>A0A4R0S2B1</accession>
<organism evidence="1 2">
    <name type="scientific">Steccherinum ochraceum</name>
    <dbReference type="NCBI Taxonomy" id="92696"/>
    <lineage>
        <taxon>Eukaryota</taxon>
        <taxon>Fungi</taxon>
        <taxon>Dikarya</taxon>
        <taxon>Basidiomycota</taxon>
        <taxon>Agaricomycotina</taxon>
        <taxon>Agaricomycetes</taxon>
        <taxon>Polyporales</taxon>
        <taxon>Steccherinaceae</taxon>
        <taxon>Steccherinum</taxon>
    </lineage>
</organism>
<dbReference type="OrthoDB" id="2797351at2759"/>
<comment type="caution">
    <text evidence="1">The sequence shown here is derived from an EMBL/GenBank/DDBJ whole genome shotgun (WGS) entry which is preliminary data.</text>
</comment>
<gene>
    <name evidence="1" type="ORF">EIP91_007385</name>
</gene>
<proteinExistence type="predicted"/>
<evidence type="ECO:0000313" key="2">
    <source>
        <dbReference type="Proteomes" id="UP000292702"/>
    </source>
</evidence>
<protein>
    <submittedName>
        <fullName evidence="1">Uncharacterized protein</fullName>
    </submittedName>
</protein>
<name>A0A4R0S2B1_9APHY</name>
<reference evidence="1 2" key="1">
    <citation type="submission" date="2018-11" db="EMBL/GenBank/DDBJ databases">
        <title>Genome assembly of Steccherinum ochraceum LE-BIN_3174, the white-rot fungus of the Steccherinaceae family (The Residual Polyporoid clade, Polyporales, Basidiomycota).</title>
        <authorList>
            <person name="Fedorova T.V."/>
            <person name="Glazunova O.A."/>
            <person name="Landesman E.O."/>
            <person name="Moiseenko K.V."/>
            <person name="Psurtseva N.V."/>
            <person name="Savinova O.S."/>
            <person name="Shakhova N.V."/>
            <person name="Tyazhelova T.V."/>
            <person name="Vasina D.V."/>
        </authorList>
    </citation>
    <scope>NUCLEOTIDE SEQUENCE [LARGE SCALE GENOMIC DNA]</scope>
    <source>
        <strain evidence="1 2">LE-BIN_3174</strain>
    </source>
</reference>
<dbReference type="AlphaFoldDB" id="A0A4R0S2B1"/>
<dbReference type="EMBL" id="RWJN01000004">
    <property type="protein sequence ID" value="TCD71638.1"/>
    <property type="molecule type" value="Genomic_DNA"/>
</dbReference>
<sequence>MTSMLKTHFEGHVFPQVRTVILPNCAHNVLRSCPEVRSVTCNEHDGGKLIAPIGSSCKKVETLVNIRPSAAIIKRLIKAAPQLKELEINAIAEAAVGYSWKTQKEWTVYSPADIRALSALKNLKTITLVVGKDGEKARTSKEHEDAARDVLAASKAGEGKVLFVRYCTHGDSHWSRDNDRESKRIAVP</sequence>
<dbReference type="Proteomes" id="UP000292702">
    <property type="component" value="Unassembled WGS sequence"/>
</dbReference>